<dbReference type="InterPro" id="IPR036188">
    <property type="entry name" value="FAD/NAD-bd_sf"/>
</dbReference>
<evidence type="ECO:0000256" key="7">
    <source>
        <dbReference type="ARBA" id="ARBA00023033"/>
    </source>
</evidence>
<protein>
    <submittedName>
        <fullName evidence="8">FAD-containing monooxygenase EthA</fullName>
        <ecNumber evidence="8">1.14.13.-</ecNumber>
    </submittedName>
</protein>
<dbReference type="AlphaFoldDB" id="A0AAU7AYA5"/>
<keyword evidence="5" id="KW-0521">NADP</keyword>
<keyword evidence="7 8" id="KW-0503">Monooxygenase</keyword>
<dbReference type="InterPro" id="IPR051820">
    <property type="entry name" value="FAD-binding_MO"/>
</dbReference>
<dbReference type="PANTHER" id="PTHR43872:SF1">
    <property type="entry name" value="MONOOXYGENASE, PUTATIVE (AFU_ORTHOLOGUE AFUA_8G02570)-RELATED"/>
    <property type="match status" value="1"/>
</dbReference>
<comment type="similarity">
    <text evidence="2">Belongs to the FAD-binding monooxygenase family.</text>
</comment>
<gene>
    <name evidence="8" type="primary">ethA_1</name>
    <name evidence="8" type="ORF">DSM112329_03574</name>
</gene>
<evidence type="ECO:0000256" key="4">
    <source>
        <dbReference type="ARBA" id="ARBA00022827"/>
    </source>
</evidence>
<keyword evidence="6 8" id="KW-0560">Oxidoreductase</keyword>
<evidence type="ECO:0000256" key="3">
    <source>
        <dbReference type="ARBA" id="ARBA00022630"/>
    </source>
</evidence>
<dbReference type="PANTHER" id="PTHR43872">
    <property type="entry name" value="MONOOXYGENASE, PUTATIVE (AFU_ORTHOLOGUE AFUA_8G02570)-RELATED"/>
    <property type="match status" value="1"/>
</dbReference>
<dbReference type="FunFam" id="3.50.50.60:FF:000228">
    <property type="entry name" value="FAD-containing monooxygenase EthA"/>
    <property type="match status" value="1"/>
</dbReference>
<organism evidence="8">
    <name type="scientific">Paraconexibacter sp. AEG42_29</name>
    <dbReference type="NCBI Taxonomy" id="2997339"/>
    <lineage>
        <taxon>Bacteria</taxon>
        <taxon>Bacillati</taxon>
        <taxon>Actinomycetota</taxon>
        <taxon>Thermoleophilia</taxon>
        <taxon>Solirubrobacterales</taxon>
        <taxon>Paraconexibacteraceae</taxon>
        <taxon>Paraconexibacter</taxon>
    </lineage>
</organism>
<proteinExistence type="inferred from homology"/>
<dbReference type="KEGG" id="parq:DSM112329_03574"/>
<evidence type="ECO:0000256" key="5">
    <source>
        <dbReference type="ARBA" id="ARBA00022857"/>
    </source>
</evidence>
<dbReference type="RefSeq" id="WP_354697916.1">
    <property type="nucleotide sequence ID" value="NZ_CP114014.1"/>
</dbReference>
<evidence type="ECO:0000256" key="2">
    <source>
        <dbReference type="ARBA" id="ARBA00010139"/>
    </source>
</evidence>
<reference evidence="8" key="1">
    <citation type="submission" date="2022-12" db="EMBL/GenBank/DDBJ databases">
        <title>Paraconexibacter alkalitolerans sp. nov. and Baekduia alba sp. nov., isolated from soil and emended description of the genera Paraconexibacter (Chun et al., 2020) and Baekduia (An et al., 2020).</title>
        <authorList>
            <person name="Vieira S."/>
            <person name="Huber K.J."/>
            <person name="Geppert A."/>
            <person name="Wolf J."/>
            <person name="Neumann-Schaal M."/>
            <person name="Muesken M."/>
            <person name="Overmann J."/>
        </authorList>
    </citation>
    <scope>NUCLEOTIDE SEQUENCE</scope>
    <source>
        <strain evidence="8">AEG42_29</strain>
    </source>
</reference>
<dbReference type="Pfam" id="PF13738">
    <property type="entry name" value="Pyr_redox_3"/>
    <property type="match status" value="1"/>
</dbReference>
<dbReference type="EC" id="1.14.13.-" evidence="8"/>
<dbReference type="GO" id="GO:0004497">
    <property type="term" value="F:monooxygenase activity"/>
    <property type="evidence" value="ECO:0007669"/>
    <property type="project" value="UniProtKB-KW"/>
</dbReference>
<dbReference type="SUPFAM" id="SSF51905">
    <property type="entry name" value="FAD/NAD(P)-binding domain"/>
    <property type="match status" value="1"/>
</dbReference>
<accession>A0AAU7AYA5</accession>
<dbReference type="EMBL" id="CP114014">
    <property type="protein sequence ID" value="XAY06697.1"/>
    <property type="molecule type" value="Genomic_DNA"/>
</dbReference>
<evidence type="ECO:0000256" key="6">
    <source>
        <dbReference type="ARBA" id="ARBA00023002"/>
    </source>
</evidence>
<evidence type="ECO:0000256" key="1">
    <source>
        <dbReference type="ARBA" id="ARBA00001974"/>
    </source>
</evidence>
<sequence length="507" mass="55767">MSTITTASQKTDHVDVLIVGAGLSGIGAAWHLQDKRPGTSYAILEARAASGGTWDLFRYPGIRSDSDLSTFAYGFKPWTGEKAIADGPEILRYLRETAADAGIDQHIRYGHKVVRASWSSADAQWTVEAERTDTGDIVVLTAGFLFSASGYYRYDQGFAPRFEGVADFGGQVVHPQHWPEDLDVAGKKVVVIGSGATAITLVPALTDLDAQVTMLQRSPSYVLPLPATDPLADRLRRWFGDDRGHELTRRKNIWRQRRLYAFCQKHPKLSRRLIRRLTAKFLPDHVDVDTHFNPKYDPWDQRLCADANGSMFRALRAGTAQIATDGIQTFTPKGLKLTSGRELEADIVVTATGLNLQLFGGAELVVDGVPVPVADSLAYKGMMLSGVPNFAFAIGYTNSSWTLKVDLVCEHLCRLLEHMQARGLRSVVPTNDDATMETRPLLDFSAGYVMRSLDQLPKQGATAPWHLAMDYREDVQHLVHGPVTDPALRFGYAPALSSTVARDEVAA</sequence>
<comment type="cofactor">
    <cofactor evidence="1">
        <name>FAD</name>
        <dbReference type="ChEBI" id="CHEBI:57692"/>
    </cofactor>
</comment>
<name>A0AAU7AYA5_9ACTN</name>
<dbReference type="Gene3D" id="3.50.50.60">
    <property type="entry name" value="FAD/NAD(P)-binding domain"/>
    <property type="match status" value="3"/>
</dbReference>
<dbReference type="PRINTS" id="PR00411">
    <property type="entry name" value="PNDRDTASEI"/>
</dbReference>
<keyword evidence="3" id="KW-0285">Flavoprotein</keyword>
<evidence type="ECO:0000313" key="8">
    <source>
        <dbReference type="EMBL" id="XAY06697.1"/>
    </source>
</evidence>
<keyword evidence="4" id="KW-0274">FAD</keyword>